<dbReference type="AlphaFoldDB" id="F4X4Z0"/>
<keyword evidence="4" id="KW-1185">Reference proteome</keyword>
<feature type="compositionally biased region" description="Basic and acidic residues" evidence="1">
    <location>
        <begin position="198"/>
        <end position="210"/>
    </location>
</feature>
<feature type="signal peptide" evidence="2">
    <location>
        <begin position="1"/>
        <end position="27"/>
    </location>
</feature>
<evidence type="ECO:0000313" key="4">
    <source>
        <dbReference type="Proteomes" id="UP000007755"/>
    </source>
</evidence>
<proteinExistence type="predicted"/>
<feature type="region of interest" description="Disordered" evidence="1">
    <location>
        <begin position="198"/>
        <end position="232"/>
    </location>
</feature>
<sequence>MGDLEHLGGKLHVLILLALITIITVLAEEIAKGNATSYRCNYVIFTCVIRLALANSLTGVNISQSNTSHTALKIYVQLTQFPSIILRIINPSVHDGLSRYQINFPSVKSQRRPHCLSEDWPARHRVYQQIEHSTRDTCFIEMNNSSVTYHRVNRLPPMAAVVEHEDLRQLKDMYSDCYHVMMLQIGIPEIYLKKPGKTLDEEQTTRERTTTSRTTDSPPNECAGTSDTVVAN</sequence>
<dbReference type="Proteomes" id="UP000007755">
    <property type="component" value="Unassembled WGS sequence"/>
</dbReference>
<reference evidence="3" key="1">
    <citation type="submission" date="2011-02" db="EMBL/GenBank/DDBJ databases">
        <title>The genome of the leaf-cutting ant Acromyrmex echinatior suggests key adaptations to social evolution and fungus farming.</title>
        <authorList>
            <person name="Nygaard S."/>
            <person name="Zhang G."/>
        </authorList>
    </citation>
    <scope>NUCLEOTIDE SEQUENCE</scope>
</reference>
<gene>
    <name evidence="3" type="ORF">G5I_13413</name>
</gene>
<feature type="compositionally biased region" description="Polar residues" evidence="1">
    <location>
        <begin position="223"/>
        <end position="232"/>
    </location>
</feature>
<evidence type="ECO:0000256" key="2">
    <source>
        <dbReference type="SAM" id="SignalP"/>
    </source>
</evidence>
<keyword evidence="2" id="KW-0732">Signal</keyword>
<dbReference type="EMBL" id="GL888680">
    <property type="protein sequence ID" value="EGI58447.1"/>
    <property type="molecule type" value="Genomic_DNA"/>
</dbReference>
<accession>F4X4Z0</accession>
<evidence type="ECO:0000256" key="1">
    <source>
        <dbReference type="SAM" id="MobiDB-lite"/>
    </source>
</evidence>
<organism evidence="4">
    <name type="scientific">Acromyrmex echinatior</name>
    <name type="common">Panamanian leafcutter ant</name>
    <name type="synonym">Acromyrmex octospinosus echinatior</name>
    <dbReference type="NCBI Taxonomy" id="103372"/>
    <lineage>
        <taxon>Eukaryota</taxon>
        <taxon>Metazoa</taxon>
        <taxon>Ecdysozoa</taxon>
        <taxon>Arthropoda</taxon>
        <taxon>Hexapoda</taxon>
        <taxon>Insecta</taxon>
        <taxon>Pterygota</taxon>
        <taxon>Neoptera</taxon>
        <taxon>Endopterygota</taxon>
        <taxon>Hymenoptera</taxon>
        <taxon>Apocrita</taxon>
        <taxon>Aculeata</taxon>
        <taxon>Formicoidea</taxon>
        <taxon>Formicidae</taxon>
        <taxon>Myrmicinae</taxon>
        <taxon>Acromyrmex</taxon>
    </lineage>
</organism>
<feature type="chain" id="PRO_5003323499" evidence="2">
    <location>
        <begin position="28"/>
        <end position="232"/>
    </location>
</feature>
<dbReference type="InParanoid" id="F4X4Z0"/>
<protein>
    <submittedName>
        <fullName evidence="3">Uncharacterized protein</fullName>
    </submittedName>
</protein>
<evidence type="ECO:0000313" key="3">
    <source>
        <dbReference type="EMBL" id="EGI58447.1"/>
    </source>
</evidence>
<name>F4X4Z0_ACREC</name>